<dbReference type="AlphaFoldDB" id="X1MLD4"/>
<gene>
    <name evidence="1" type="ORF">S06H3_27213</name>
</gene>
<protein>
    <submittedName>
        <fullName evidence="1">Uncharacterized protein</fullName>
    </submittedName>
</protein>
<comment type="caution">
    <text evidence="1">The sequence shown here is derived from an EMBL/GenBank/DDBJ whole genome shotgun (WGS) entry which is preliminary data.</text>
</comment>
<reference evidence="1" key="1">
    <citation type="journal article" date="2014" name="Front. Microbiol.">
        <title>High frequency of phylogenetically diverse reductive dehalogenase-homologous genes in deep subseafloor sedimentary metagenomes.</title>
        <authorList>
            <person name="Kawai M."/>
            <person name="Futagami T."/>
            <person name="Toyoda A."/>
            <person name="Takaki Y."/>
            <person name="Nishi S."/>
            <person name="Hori S."/>
            <person name="Arai W."/>
            <person name="Tsubouchi T."/>
            <person name="Morono Y."/>
            <person name="Uchiyama I."/>
            <person name="Ito T."/>
            <person name="Fujiyama A."/>
            <person name="Inagaki F."/>
            <person name="Takami H."/>
        </authorList>
    </citation>
    <scope>NUCLEOTIDE SEQUENCE</scope>
    <source>
        <strain evidence="1">Expedition CK06-06</strain>
    </source>
</reference>
<evidence type="ECO:0000313" key="1">
    <source>
        <dbReference type="EMBL" id="GAI32442.1"/>
    </source>
</evidence>
<sequence>MKLGYIYSGKVIGNLAPGGTDPYTNAPSEHYFLADLGEGGDPITDIVCPLTIRVDDWLNWDDPTTPASDVYGLLVCVQVGVTPEGNSAVLRLEPNMQDGVTLVSGIQIAQNGPDRLSYFLDIAPPTADAWKYISASCTGENGWLKVRMGGVHDRYIMLYDTPGA</sequence>
<name>X1MLD4_9ZZZZ</name>
<organism evidence="1">
    <name type="scientific">marine sediment metagenome</name>
    <dbReference type="NCBI Taxonomy" id="412755"/>
    <lineage>
        <taxon>unclassified sequences</taxon>
        <taxon>metagenomes</taxon>
        <taxon>ecological metagenomes</taxon>
    </lineage>
</organism>
<dbReference type="EMBL" id="BARV01015773">
    <property type="protein sequence ID" value="GAI32442.1"/>
    <property type="molecule type" value="Genomic_DNA"/>
</dbReference>
<accession>X1MLD4</accession>
<proteinExistence type="predicted"/>